<proteinExistence type="inferred from homology"/>
<dbReference type="PANTHER" id="PTHR14233">
    <property type="entry name" value="DUF914-RELATED"/>
    <property type="match status" value="1"/>
</dbReference>
<feature type="transmembrane region" description="Helical" evidence="7">
    <location>
        <begin position="74"/>
        <end position="93"/>
    </location>
</feature>
<feature type="transmembrane region" description="Helical" evidence="7">
    <location>
        <begin position="257"/>
        <end position="277"/>
    </location>
</feature>
<sequence length="366" mass="39996">MFVCSFQESALFSRAALLGQFAAICTAATGAAASTLARRGINVPTLQNMPSYALLSTLFLLQKDKEKPDHWYKWFFLALIDVEANCLAVWAYSHTSLTSAMLLDSFSIPCVIFLSKIFLRARYNVKHLQAAGICLVGILLTVASDALSRNIGGRGQGWFVGEALLGDFMAISAAALYACSNVAQEFFFKHEHTPVYVLARLGIYGFFICLLQTFFFSTIYLPWSKPIVIIPFISYAISLAAVYILAAIILAQADATLLNLSLLMADVYAVAFAWLVAKNPPPFLYFLAAACTATGVLRYNLAISNQPTSSPSADPVPSNSDNEHLSILNQDDHETTTINQRLLVRPPLILTDDSLIVISPQHSCST</sequence>
<dbReference type="GO" id="GO:0022857">
    <property type="term" value="F:transmembrane transporter activity"/>
    <property type="evidence" value="ECO:0007669"/>
    <property type="project" value="InterPro"/>
</dbReference>
<comment type="similarity">
    <text evidence="2">Belongs to the SLC35F solute transporter family.</text>
</comment>
<dbReference type="InterPro" id="IPR052221">
    <property type="entry name" value="SLC35F_Transporter"/>
</dbReference>
<feature type="transmembrane region" description="Helical" evidence="7">
    <location>
        <begin position="227"/>
        <end position="250"/>
    </location>
</feature>
<organism evidence="8">
    <name type="scientific">Aureoumbra lagunensis</name>
    <dbReference type="NCBI Taxonomy" id="44058"/>
    <lineage>
        <taxon>Eukaryota</taxon>
        <taxon>Sar</taxon>
        <taxon>Stramenopiles</taxon>
        <taxon>Ochrophyta</taxon>
        <taxon>Pelagophyceae</taxon>
        <taxon>Pelagomonadales</taxon>
        <taxon>Aureoumbra</taxon>
    </lineage>
</organism>
<accession>A0A7S3K4V2</accession>
<evidence type="ECO:0000256" key="2">
    <source>
        <dbReference type="ARBA" id="ARBA00007863"/>
    </source>
</evidence>
<protein>
    <recommendedName>
        <fullName evidence="9">EamA domain-containing protein</fullName>
    </recommendedName>
</protein>
<dbReference type="InterPro" id="IPR009262">
    <property type="entry name" value="SLC35_F1/F2/F6"/>
</dbReference>
<evidence type="ECO:0000256" key="7">
    <source>
        <dbReference type="SAM" id="Phobius"/>
    </source>
</evidence>
<keyword evidence="6 7" id="KW-0472">Membrane</keyword>
<dbReference type="EMBL" id="HBIJ01023935">
    <property type="protein sequence ID" value="CAE0375039.1"/>
    <property type="molecule type" value="Transcribed_RNA"/>
</dbReference>
<keyword evidence="5 7" id="KW-1133">Transmembrane helix</keyword>
<evidence type="ECO:0000256" key="5">
    <source>
        <dbReference type="ARBA" id="ARBA00022989"/>
    </source>
</evidence>
<dbReference type="PANTHER" id="PTHR14233:SF4">
    <property type="entry name" value="SOLUTE CARRIER FAMILY 35 MEMBER F2"/>
    <property type="match status" value="1"/>
</dbReference>
<name>A0A7S3K4V2_9STRA</name>
<dbReference type="GO" id="GO:0016020">
    <property type="term" value="C:membrane"/>
    <property type="evidence" value="ECO:0007669"/>
    <property type="project" value="UniProtKB-SubCell"/>
</dbReference>
<evidence type="ECO:0008006" key="9">
    <source>
        <dbReference type="Google" id="ProtNLM"/>
    </source>
</evidence>
<keyword evidence="3" id="KW-0813">Transport</keyword>
<dbReference type="AlphaFoldDB" id="A0A7S3K4V2"/>
<dbReference type="InterPro" id="IPR037185">
    <property type="entry name" value="EmrE-like"/>
</dbReference>
<feature type="transmembrane region" description="Helical" evidence="7">
    <location>
        <begin position="163"/>
        <end position="183"/>
    </location>
</feature>
<comment type="subcellular location">
    <subcellularLocation>
        <location evidence="1">Membrane</location>
        <topology evidence="1">Multi-pass membrane protein</topology>
    </subcellularLocation>
</comment>
<gene>
    <name evidence="8" type="ORF">ALAG00032_LOCUS15843</name>
</gene>
<feature type="transmembrane region" description="Helical" evidence="7">
    <location>
        <begin position="99"/>
        <end position="119"/>
    </location>
</feature>
<feature type="transmembrane region" description="Helical" evidence="7">
    <location>
        <begin position="131"/>
        <end position="151"/>
    </location>
</feature>
<dbReference type="Pfam" id="PF06027">
    <property type="entry name" value="SLC35F"/>
    <property type="match status" value="1"/>
</dbReference>
<evidence type="ECO:0000256" key="4">
    <source>
        <dbReference type="ARBA" id="ARBA00022692"/>
    </source>
</evidence>
<evidence type="ECO:0000313" key="8">
    <source>
        <dbReference type="EMBL" id="CAE0375039.1"/>
    </source>
</evidence>
<evidence type="ECO:0000256" key="3">
    <source>
        <dbReference type="ARBA" id="ARBA00022448"/>
    </source>
</evidence>
<dbReference type="SUPFAM" id="SSF103481">
    <property type="entry name" value="Multidrug resistance efflux transporter EmrE"/>
    <property type="match status" value="1"/>
</dbReference>
<reference evidence="8" key="1">
    <citation type="submission" date="2021-01" db="EMBL/GenBank/DDBJ databases">
        <authorList>
            <person name="Corre E."/>
            <person name="Pelletier E."/>
            <person name="Niang G."/>
            <person name="Scheremetjew M."/>
            <person name="Finn R."/>
            <person name="Kale V."/>
            <person name="Holt S."/>
            <person name="Cochrane G."/>
            <person name="Meng A."/>
            <person name="Brown T."/>
            <person name="Cohen L."/>
        </authorList>
    </citation>
    <scope>NUCLEOTIDE SEQUENCE</scope>
    <source>
        <strain evidence="8">CCMP1510</strain>
    </source>
</reference>
<evidence type="ECO:0000256" key="6">
    <source>
        <dbReference type="ARBA" id="ARBA00023136"/>
    </source>
</evidence>
<evidence type="ECO:0000256" key="1">
    <source>
        <dbReference type="ARBA" id="ARBA00004141"/>
    </source>
</evidence>
<feature type="transmembrane region" description="Helical" evidence="7">
    <location>
        <begin position="195"/>
        <end position="221"/>
    </location>
</feature>
<keyword evidence="4 7" id="KW-0812">Transmembrane</keyword>